<dbReference type="Proteomes" id="UP000538566">
    <property type="component" value="Unassembled WGS sequence"/>
</dbReference>
<proteinExistence type="predicted"/>
<name>A0A7W7ETL8_9SPHN</name>
<organism evidence="2 3">
    <name type="scientific">Novosphingobium taihuense</name>
    <dbReference type="NCBI Taxonomy" id="260085"/>
    <lineage>
        <taxon>Bacteria</taxon>
        <taxon>Pseudomonadati</taxon>
        <taxon>Pseudomonadota</taxon>
        <taxon>Alphaproteobacteria</taxon>
        <taxon>Sphingomonadales</taxon>
        <taxon>Sphingomonadaceae</taxon>
        <taxon>Novosphingobium</taxon>
    </lineage>
</organism>
<dbReference type="RefSeq" id="WP_258537000.1">
    <property type="nucleotide sequence ID" value="NZ_JACHOA010000002.1"/>
</dbReference>
<evidence type="ECO:0000313" key="3">
    <source>
        <dbReference type="Proteomes" id="UP000538566"/>
    </source>
</evidence>
<keyword evidence="1" id="KW-0812">Transmembrane</keyword>
<protein>
    <submittedName>
        <fullName evidence="2">Uncharacterized protein</fullName>
    </submittedName>
</protein>
<keyword evidence="1" id="KW-1133">Transmembrane helix</keyword>
<sequence>MHEPVSSPDKSGIAALLGTGFGFAMVGLAVLVATLTGMAMMAG</sequence>
<feature type="transmembrane region" description="Helical" evidence="1">
    <location>
        <begin position="12"/>
        <end position="35"/>
    </location>
</feature>
<dbReference type="AlphaFoldDB" id="A0A7W7ETL8"/>
<accession>A0A7W7ETL8</accession>
<evidence type="ECO:0000313" key="2">
    <source>
        <dbReference type="EMBL" id="MBB4613021.1"/>
    </source>
</evidence>
<keyword evidence="3" id="KW-1185">Reference proteome</keyword>
<keyword evidence="1" id="KW-0472">Membrane</keyword>
<evidence type="ECO:0000256" key="1">
    <source>
        <dbReference type="SAM" id="Phobius"/>
    </source>
</evidence>
<gene>
    <name evidence="2" type="ORF">GGR37_001280</name>
</gene>
<reference evidence="2 3" key="1">
    <citation type="submission" date="2020-08" db="EMBL/GenBank/DDBJ databases">
        <title>Genomic Encyclopedia of Type Strains, Phase IV (KMG-IV): sequencing the most valuable type-strain genomes for metagenomic binning, comparative biology and taxonomic classification.</title>
        <authorList>
            <person name="Goeker M."/>
        </authorList>
    </citation>
    <scope>NUCLEOTIDE SEQUENCE [LARGE SCALE GENOMIC DNA]</scope>
    <source>
        <strain evidence="2 3">DSM 17507</strain>
    </source>
</reference>
<comment type="caution">
    <text evidence="2">The sequence shown here is derived from an EMBL/GenBank/DDBJ whole genome shotgun (WGS) entry which is preliminary data.</text>
</comment>
<dbReference type="EMBL" id="JACHOA010000002">
    <property type="protein sequence ID" value="MBB4613021.1"/>
    <property type="molecule type" value="Genomic_DNA"/>
</dbReference>